<evidence type="ECO:0000313" key="10">
    <source>
        <dbReference type="Proteomes" id="UP001310387"/>
    </source>
</evidence>
<dbReference type="PROSITE" id="PS51371">
    <property type="entry name" value="CBS"/>
    <property type="match status" value="1"/>
</dbReference>
<dbReference type="Gene3D" id="3.20.20.70">
    <property type="entry name" value="Aldolase class I"/>
    <property type="match status" value="1"/>
</dbReference>
<keyword evidence="5 7" id="KW-0129">CBS domain</keyword>
<name>A0ABU7Z6S6_9MICO</name>
<comment type="function">
    <text evidence="6">Involved in the purine-salvage pathway. Catalyzes the NADPH-dependent conversion of GMP to IMP.</text>
</comment>
<dbReference type="InterPro" id="IPR005991">
    <property type="entry name" value="GUAB1"/>
</dbReference>
<reference evidence="9" key="1">
    <citation type="journal article" date="2024" name="Antonie Van Leeuwenhoek">
        <title>Isoptericola haloaureus sp. nov., a dimorphic actinobacterium isolated from mangrove sediments of southeast India, implicating biosaline agricultural significance through nitrogen fixation and salt tolerance genes.</title>
        <authorList>
            <person name="Prathaban M."/>
            <person name="Prathiviraj R."/>
            <person name="Ravichandran M."/>
            <person name="Natarajan S.D."/>
            <person name="Sobanaa M."/>
            <person name="Hari Krishna Kumar S."/>
            <person name="Chandrasekar V."/>
            <person name="Selvin J."/>
        </authorList>
    </citation>
    <scope>NUCLEOTIDE SEQUENCE</scope>
    <source>
        <strain evidence="9">MP1014</strain>
    </source>
</reference>
<dbReference type="InterPro" id="IPR001093">
    <property type="entry name" value="IMP_DH_GMPRt"/>
</dbReference>
<comment type="catalytic activity">
    <reaction evidence="6">
        <text>IMP + NH4(+) + NADP(+) = GMP + NADPH + 2 H(+)</text>
        <dbReference type="Rhea" id="RHEA:17185"/>
        <dbReference type="ChEBI" id="CHEBI:15378"/>
        <dbReference type="ChEBI" id="CHEBI:28938"/>
        <dbReference type="ChEBI" id="CHEBI:57783"/>
        <dbReference type="ChEBI" id="CHEBI:58053"/>
        <dbReference type="ChEBI" id="CHEBI:58115"/>
        <dbReference type="ChEBI" id="CHEBI:58349"/>
        <dbReference type="EC" id="1.7.1.7"/>
    </reaction>
</comment>
<comment type="similarity">
    <text evidence="6">Belongs to the IMPDH/GMPR family. GuaB1 subfamily.</text>
</comment>
<evidence type="ECO:0000256" key="4">
    <source>
        <dbReference type="ARBA" id="ARBA00023002"/>
    </source>
</evidence>
<dbReference type="InterPro" id="IPR046342">
    <property type="entry name" value="CBS_dom_sf"/>
</dbReference>
<dbReference type="EC" id="1.7.1.7" evidence="6"/>
<dbReference type="InterPro" id="IPR000644">
    <property type="entry name" value="CBS_dom"/>
</dbReference>
<evidence type="ECO:0000256" key="6">
    <source>
        <dbReference type="HAMAP-Rule" id="MF_02250"/>
    </source>
</evidence>
<dbReference type="EMBL" id="JBAGLP010000117">
    <property type="protein sequence ID" value="MEG3615210.1"/>
    <property type="molecule type" value="Genomic_DNA"/>
</dbReference>
<dbReference type="SMART" id="SM00116">
    <property type="entry name" value="CBS"/>
    <property type="match status" value="2"/>
</dbReference>
<dbReference type="NCBIfam" id="NF005869">
    <property type="entry name" value="PRK07807.1"/>
    <property type="match status" value="1"/>
</dbReference>
<dbReference type="CDD" id="cd00381">
    <property type="entry name" value="IMPDH"/>
    <property type="match status" value="1"/>
</dbReference>
<dbReference type="Pfam" id="PF00571">
    <property type="entry name" value="CBS"/>
    <property type="match status" value="1"/>
</dbReference>
<keyword evidence="3 6" id="KW-0521">NADP</keyword>
<sequence length="481" mass="49890">MRFLPGQQPTTDLTYGDVFMVPSRSDVTSRFDVDLSSDDGTGTTTPIVVANMTAVAGRRMSETVARRGGIAILPQDIPVDVVADVVADVKSKDPVVETPVVVTPADTVADVLSLLGKRSHGAAVVVDSGRPVGVVTEADCTAVDRFARVEAVMSTDLVTLDAQRIEDDGLAATFEQLHAAKVQLAPVVRDGVLAGVLTRKGAVRSTVYSPALDAEGRLRVGAAVGINGDVAAKTRDLLDAGIDVLVVDTAHGHQDKMIAALEAVRSVDPQVPVVAGNVVTAQGVRDLAAAGADILKVGVGPGAMCTTRMQTAVGRPQFSAVLECAAAARELGKHVWADGGVRHPRDVALALAAGASQVMVGSWFAGTYESPGDLHEDGSGRLYKDSFGMASARAVAARTAGGSAFDRARKALYEEGISTGKMYLDPRRPGVEDLLDEITSGLRSSCTYAGARTLAEFAERATVGIQSAAGFAEGMPVATSW</sequence>
<comment type="caution">
    <text evidence="9">The sequence shown here is derived from an EMBL/GenBank/DDBJ whole genome shotgun (WGS) entry which is preliminary data.</text>
</comment>
<evidence type="ECO:0000256" key="3">
    <source>
        <dbReference type="ARBA" id="ARBA00022857"/>
    </source>
</evidence>
<dbReference type="PIRSF" id="PIRSF000130">
    <property type="entry name" value="IMPDH"/>
    <property type="match status" value="1"/>
</dbReference>
<feature type="domain" description="CBS" evidence="8">
    <location>
        <begin position="95"/>
        <end position="150"/>
    </location>
</feature>
<protein>
    <recommendedName>
        <fullName evidence="6">GMP reductase</fullName>
        <ecNumber evidence="6">1.7.1.7</ecNumber>
    </recommendedName>
    <alternativeName>
        <fullName evidence="6">Guanosine 5'-monophosphate reductase</fullName>
        <shortName evidence="6">GMPR</shortName>
    </alternativeName>
</protein>
<keyword evidence="2" id="KW-0677">Repeat</keyword>
<evidence type="ECO:0000256" key="2">
    <source>
        <dbReference type="ARBA" id="ARBA00022737"/>
    </source>
</evidence>
<dbReference type="InterPro" id="IPR013785">
    <property type="entry name" value="Aldolase_TIM"/>
</dbReference>
<evidence type="ECO:0000313" key="9">
    <source>
        <dbReference type="EMBL" id="MEG3615210.1"/>
    </source>
</evidence>
<keyword evidence="4 6" id="KW-0560">Oxidoreductase</keyword>
<evidence type="ECO:0000259" key="8">
    <source>
        <dbReference type="PROSITE" id="PS51371"/>
    </source>
</evidence>
<evidence type="ECO:0000256" key="1">
    <source>
        <dbReference type="ARBA" id="ARBA00022726"/>
    </source>
</evidence>
<evidence type="ECO:0000256" key="7">
    <source>
        <dbReference type="PROSITE-ProRule" id="PRU00703"/>
    </source>
</evidence>
<dbReference type="RefSeq" id="WP_278234592.1">
    <property type="nucleotide sequence ID" value="NZ_JBAGLP010000117.1"/>
</dbReference>
<dbReference type="HAMAP" id="MF_02250">
    <property type="entry name" value="GMPR_GuaB1"/>
    <property type="match status" value="1"/>
</dbReference>
<dbReference type="NCBIfam" id="TIGR01303">
    <property type="entry name" value="IMP_DH_rel_1"/>
    <property type="match status" value="1"/>
</dbReference>
<dbReference type="CDD" id="cd02205">
    <property type="entry name" value="CBS_pair_SF"/>
    <property type="match status" value="1"/>
</dbReference>
<dbReference type="InterPro" id="IPR050139">
    <property type="entry name" value="GMP_reductase"/>
</dbReference>
<dbReference type="SUPFAM" id="SSF51412">
    <property type="entry name" value="Inosine monophosphate dehydrogenase (IMPDH)"/>
    <property type="match status" value="1"/>
</dbReference>
<accession>A0ABU7Z6S6</accession>
<dbReference type="PANTHER" id="PTHR43170">
    <property type="entry name" value="GMP REDUCTASE"/>
    <property type="match status" value="1"/>
</dbReference>
<dbReference type="SUPFAM" id="SSF54631">
    <property type="entry name" value="CBS-domain pair"/>
    <property type="match status" value="1"/>
</dbReference>
<dbReference type="Proteomes" id="UP001310387">
    <property type="component" value="Unassembled WGS sequence"/>
</dbReference>
<dbReference type="Pfam" id="PF00478">
    <property type="entry name" value="IMPDH"/>
    <property type="match status" value="1"/>
</dbReference>
<dbReference type="PANTHER" id="PTHR43170:SF5">
    <property type="entry name" value="GMP REDUCTASE"/>
    <property type="match status" value="1"/>
</dbReference>
<proteinExistence type="inferred from homology"/>
<organism evidence="9 10">
    <name type="scientific">Isoptericola haloaureus</name>
    <dbReference type="NCBI Taxonomy" id="1542902"/>
    <lineage>
        <taxon>Bacteria</taxon>
        <taxon>Bacillati</taxon>
        <taxon>Actinomycetota</taxon>
        <taxon>Actinomycetes</taxon>
        <taxon>Micrococcales</taxon>
        <taxon>Promicromonosporaceae</taxon>
        <taxon>Isoptericola</taxon>
    </lineage>
</organism>
<comment type="pathway">
    <text evidence="6">Purine metabolism; IMP biosynthesis via salvage pathway.</text>
</comment>
<dbReference type="SMART" id="SM01240">
    <property type="entry name" value="IMPDH"/>
    <property type="match status" value="1"/>
</dbReference>
<feature type="binding site" evidence="6">
    <location>
        <begin position="298"/>
        <end position="300"/>
    </location>
    <ligand>
        <name>NADP(+)</name>
        <dbReference type="ChEBI" id="CHEBI:58349"/>
    </ligand>
</feature>
<evidence type="ECO:0000256" key="5">
    <source>
        <dbReference type="ARBA" id="ARBA00023122"/>
    </source>
</evidence>
<feature type="active site" description="Thioimidate intermediate" evidence="6">
    <location>
        <position position="305"/>
    </location>
</feature>
<keyword evidence="10" id="KW-1185">Reference proteome</keyword>
<reference evidence="9" key="2">
    <citation type="submission" date="2024-02" db="EMBL/GenBank/DDBJ databases">
        <authorList>
            <person name="Prathaban M."/>
            <person name="Mythili R."/>
            <person name="Sharmila Devi N."/>
            <person name="Sobanaa M."/>
            <person name="Prathiviraj R."/>
            <person name="Selvin J."/>
        </authorList>
    </citation>
    <scope>NUCLEOTIDE SEQUENCE</scope>
    <source>
        <strain evidence="9">MP1014</strain>
    </source>
</reference>
<gene>
    <name evidence="6" type="primary">guaB1</name>
    <name evidence="9" type="ORF">V5O49_08780</name>
</gene>
<keyword evidence="1 6" id="KW-0660">Purine salvage</keyword>
<feature type="binding site" evidence="6">
    <location>
        <begin position="248"/>
        <end position="250"/>
    </location>
    <ligand>
        <name>NADP(+)</name>
        <dbReference type="ChEBI" id="CHEBI:58349"/>
    </ligand>
</feature>
<comment type="cofactor">
    <cofactor evidence="6">
        <name>a monovalent cation</name>
        <dbReference type="ChEBI" id="CHEBI:60242"/>
    </cofactor>
</comment>
<dbReference type="InterPro" id="IPR005990">
    <property type="entry name" value="IMP_DH"/>
</dbReference>